<dbReference type="Proteomes" id="UP000663865">
    <property type="component" value="Unassembled WGS sequence"/>
</dbReference>
<name>A0A817WSJ5_9BILA</name>
<evidence type="ECO:0000313" key="2">
    <source>
        <dbReference type="EMBL" id="CAF3359421.1"/>
    </source>
</evidence>
<organism evidence="2 3">
    <name type="scientific">Rotaria socialis</name>
    <dbReference type="NCBI Taxonomy" id="392032"/>
    <lineage>
        <taxon>Eukaryota</taxon>
        <taxon>Metazoa</taxon>
        <taxon>Spiralia</taxon>
        <taxon>Gnathifera</taxon>
        <taxon>Rotifera</taxon>
        <taxon>Eurotatoria</taxon>
        <taxon>Bdelloidea</taxon>
        <taxon>Philodinida</taxon>
        <taxon>Philodinidae</taxon>
        <taxon>Rotaria</taxon>
    </lineage>
</organism>
<dbReference type="AlphaFoldDB" id="A0A817WSJ5"/>
<proteinExistence type="predicted"/>
<evidence type="ECO:0000313" key="3">
    <source>
        <dbReference type="Proteomes" id="UP000663865"/>
    </source>
</evidence>
<comment type="caution">
    <text evidence="2">The sequence shown here is derived from an EMBL/GenBank/DDBJ whole genome shotgun (WGS) entry which is preliminary data.</text>
</comment>
<protein>
    <submittedName>
        <fullName evidence="2">Uncharacterized protein</fullName>
    </submittedName>
</protein>
<accession>A0A817WSJ5</accession>
<feature type="region of interest" description="Disordered" evidence="1">
    <location>
        <begin position="1"/>
        <end position="21"/>
    </location>
</feature>
<evidence type="ECO:0000256" key="1">
    <source>
        <dbReference type="SAM" id="MobiDB-lite"/>
    </source>
</evidence>
<dbReference type="EMBL" id="CAJNYV010000394">
    <property type="protein sequence ID" value="CAF3359421.1"/>
    <property type="molecule type" value="Genomic_DNA"/>
</dbReference>
<gene>
    <name evidence="2" type="ORF">KIK155_LOCUS4351</name>
</gene>
<reference evidence="2" key="1">
    <citation type="submission" date="2021-02" db="EMBL/GenBank/DDBJ databases">
        <authorList>
            <person name="Nowell W R."/>
        </authorList>
    </citation>
    <scope>NUCLEOTIDE SEQUENCE</scope>
</reference>
<sequence length="256" mass="28750">MSSTSYKTIHTSSSSSSSFIPAECDILDTRKDSNVLASAETNSDSDSSFSDHIEEEVIPAVSSEEENDTRKNLQLKFTPVPTGGVNSKKRSVARKKIPIPKRLQFSTNDNDDDAREGQHMDLQPLLNHIPIALENDDEPVNIDNEQYNGQDSTYTRSDGTVIELLSVHGTKQNTIKFALNLIDLVFVDKQDFQNINVKQADNDLRIKAIYNAVKQKFGYSSEEMSIVWPPMHESILSKRRNQQKKLNSSTNTSEIL</sequence>
<feature type="compositionally biased region" description="Low complexity" evidence="1">
    <location>
        <begin position="1"/>
        <end position="18"/>
    </location>
</feature>